<keyword evidence="6" id="KW-1185">Reference proteome</keyword>
<dbReference type="Gene3D" id="1.10.10.10">
    <property type="entry name" value="Winged helix-like DNA-binding domain superfamily/Winged helix DNA-binding domain"/>
    <property type="match status" value="1"/>
</dbReference>
<evidence type="ECO:0000259" key="4">
    <source>
        <dbReference type="PROSITE" id="PS50931"/>
    </source>
</evidence>
<dbReference type="InterPro" id="IPR000847">
    <property type="entry name" value="LysR_HTH_N"/>
</dbReference>
<accession>A0ABY8GEL2</accession>
<dbReference type="InterPro" id="IPR036390">
    <property type="entry name" value="WH_DNA-bd_sf"/>
</dbReference>
<sequence>MDVKWLEDFISLQRLGNFSAAARARNVTQPAFSRRIRALEMWLGVPLFDRSSNPILLTPYGERFLPLRRGYSGADPRCQTGLCPAGDPV</sequence>
<organism evidence="5 6">
    <name type="scientific">Edwardsiella ictaluri</name>
    <dbReference type="NCBI Taxonomy" id="67780"/>
    <lineage>
        <taxon>Bacteria</taxon>
        <taxon>Pseudomonadati</taxon>
        <taxon>Pseudomonadota</taxon>
        <taxon>Gammaproteobacteria</taxon>
        <taxon>Enterobacterales</taxon>
        <taxon>Hafniaceae</taxon>
        <taxon>Edwardsiella</taxon>
    </lineage>
</organism>
<comment type="similarity">
    <text evidence="1">Belongs to the LysR transcriptional regulatory family.</text>
</comment>
<dbReference type="EMBL" id="CP092014">
    <property type="protein sequence ID" value="WFN95937.1"/>
    <property type="molecule type" value="Genomic_DNA"/>
</dbReference>
<dbReference type="PANTHER" id="PTHR30126:SF2">
    <property type="entry name" value="HTH-TYPE TRANSCRIPTIONAL REGULATOR YJIE"/>
    <property type="match status" value="1"/>
</dbReference>
<evidence type="ECO:0000313" key="6">
    <source>
        <dbReference type="Proteomes" id="UP001222680"/>
    </source>
</evidence>
<keyword evidence="2" id="KW-0805">Transcription regulation</keyword>
<evidence type="ECO:0000256" key="3">
    <source>
        <dbReference type="ARBA" id="ARBA00023163"/>
    </source>
</evidence>
<dbReference type="SUPFAM" id="SSF46785">
    <property type="entry name" value="Winged helix' DNA-binding domain"/>
    <property type="match status" value="1"/>
</dbReference>
<dbReference type="PROSITE" id="PS50931">
    <property type="entry name" value="HTH_LYSR"/>
    <property type="match status" value="1"/>
</dbReference>
<proteinExistence type="inferred from homology"/>
<dbReference type="InterPro" id="IPR036388">
    <property type="entry name" value="WH-like_DNA-bd_sf"/>
</dbReference>
<dbReference type="PRINTS" id="PR00039">
    <property type="entry name" value="HTHLYSR"/>
</dbReference>
<gene>
    <name evidence="5" type="ORF">MAY91_14000</name>
</gene>
<reference evidence="5 6" key="1">
    <citation type="submission" date="2022-02" db="EMBL/GenBank/DDBJ databases">
        <title>Phenotypic, genotypic and serological characterization of Edwardsiella ictaluri from catfish and ornamental fish species.</title>
        <authorList>
            <person name="Rose D."/>
            <person name="Tekedar H.C."/>
            <person name="Waldbieser G.C."/>
            <person name="Aarattuthodi S."/>
            <person name="Griffin M.J."/>
        </authorList>
    </citation>
    <scope>NUCLEOTIDE SEQUENCE [LARGE SCALE GENOMIC DNA]</scope>
    <source>
        <strain evidence="5 6">13 TAL-140 K3</strain>
    </source>
</reference>
<name>A0ABY8GEL2_EDWIC</name>
<evidence type="ECO:0000313" key="5">
    <source>
        <dbReference type="EMBL" id="WFN95937.1"/>
    </source>
</evidence>
<protein>
    <submittedName>
        <fullName evidence="5">LysR family transcriptional regulator</fullName>
    </submittedName>
</protein>
<feature type="domain" description="HTH lysR-type" evidence="4">
    <location>
        <begin position="1"/>
        <end position="58"/>
    </location>
</feature>
<dbReference type="Proteomes" id="UP001222680">
    <property type="component" value="Chromosome"/>
</dbReference>
<dbReference type="PANTHER" id="PTHR30126">
    <property type="entry name" value="HTH-TYPE TRANSCRIPTIONAL REGULATOR"/>
    <property type="match status" value="1"/>
</dbReference>
<evidence type="ECO:0000256" key="1">
    <source>
        <dbReference type="ARBA" id="ARBA00009437"/>
    </source>
</evidence>
<dbReference type="Pfam" id="PF00126">
    <property type="entry name" value="HTH_1"/>
    <property type="match status" value="1"/>
</dbReference>
<evidence type="ECO:0000256" key="2">
    <source>
        <dbReference type="ARBA" id="ARBA00023015"/>
    </source>
</evidence>
<keyword evidence="3" id="KW-0804">Transcription</keyword>